<reference evidence="2 3" key="1">
    <citation type="submission" date="2018-08" db="EMBL/GenBank/DDBJ databases">
        <title>Genome sequence of Marinobacter flavimaris KCTC 12185.</title>
        <authorList>
            <person name="Chun J."/>
            <person name="Kim B.-Y."/>
            <person name="Choi S.-B."/>
            <person name="Kwak M.-J."/>
        </authorList>
    </citation>
    <scope>NUCLEOTIDE SEQUENCE [LARGE SCALE GENOMIC DNA]</scope>
    <source>
        <strain evidence="2 3">KCTC 12185</strain>
    </source>
</reference>
<dbReference type="AlphaFoldDB" id="A0A3D8H569"/>
<evidence type="ECO:0000313" key="2">
    <source>
        <dbReference type="EMBL" id="RDU41874.1"/>
    </source>
</evidence>
<evidence type="ECO:0008006" key="4">
    <source>
        <dbReference type="Google" id="ProtNLM"/>
    </source>
</evidence>
<dbReference type="EMBL" id="QRDH01000002">
    <property type="protein sequence ID" value="RDU41874.1"/>
    <property type="molecule type" value="Genomic_DNA"/>
</dbReference>
<keyword evidence="3" id="KW-1185">Reference proteome</keyword>
<evidence type="ECO:0000256" key="1">
    <source>
        <dbReference type="SAM" id="Phobius"/>
    </source>
</evidence>
<gene>
    <name evidence="2" type="ORF">DXI23_06070</name>
</gene>
<proteinExistence type="predicted"/>
<feature type="transmembrane region" description="Helical" evidence="1">
    <location>
        <begin position="15"/>
        <end position="35"/>
    </location>
</feature>
<keyword evidence="1" id="KW-0812">Transmembrane</keyword>
<evidence type="ECO:0000313" key="3">
    <source>
        <dbReference type="Proteomes" id="UP000256431"/>
    </source>
</evidence>
<sequence length="209" mass="24075">MVCFMEVWVSPIKDVIVALAAIIGAGVAVIGLSTWRRQLQGTAQYELARRLLKEVYQFREALQSVRFPFIALKEMELSDDEGPPPANDKDRRHRELAKAYQNRYDRVYDARNALEATLLEVEVLWGAELVEKVRKLYSWDGELYAAIMDHLDTIMSDAPRGGRSLEDIRRTRETINSRGNRKEDKFLSGLQSDIQQIEMELKPHLKRAV</sequence>
<protein>
    <recommendedName>
        <fullName evidence="4">DUF4760 domain-containing protein</fullName>
    </recommendedName>
</protein>
<comment type="caution">
    <text evidence="2">The sequence shown here is derived from an EMBL/GenBank/DDBJ whole genome shotgun (WGS) entry which is preliminary data.</text>
</comment>
<organism evidence="2 3">
    <name type="scientific">Marinobacter flavimaris</name>
    <dbReference type="NCBI Taxonomy" id="262076"/>
    <lineage>
        <taxon>Bacteria</taxon>
        <taxon>Pseudomonadati</taxon>
        <taxon>Pseudomonadota</taxon>
        <taxon>Gammaproteobacteria</taxon>
        <taxon>Pseudomonadales</taxon>
        <taxon>Marinobacteraceae</taxon>
        <taxon>Marinobacter</taxon>
    </lineage>
</organism>
<keyword evidence="1" id="KW-1133">Transmembrane helix</keyword>
<accession>A0A3D8H569</accession>
<dbReference type="Proteomes" id="UP000256431">
    <property type="component" value="Unassembled WGS sequence"/>
</dbReference>
<name>A0A3D8H569_9GAMM</name>
<keyword evidence="1" id="KW-0472">Membrane</keyword>